<feature type="region of interest" description="Disordered" evidence="1">
    <location>
        <begin position="206"/>
        <end position="228"/>
    </location>
</feature>
<dbReference type="VEuPathDB" id="VectorBase:HLOH_056539"/>
<sequence length="246" mass="27404">MQTNSIRSRWHERWLVSKDRWTLPENVAKIFDKAELTREATTSAASLLNFTPEKVRRSRLSLPPPPPAGESFTDGGCPASVAATADPVAPAAGSNASKRKGRGSLSPERCGDFDVYNIETSMPTIDWDAMERHLSRAAKEDDWLARLGRKRREGRISRRLMARAFFRAPSFIGPETRRQPIEGATVLCSAFLERGQAFNAQGGRCIRQGRAPTRAPRERTPPARSQSLVTFSLLRGRSPYRRASPT</sequence>
<comment type="caution">
    <text evidence="2">The sequence shown here is derived from an EMBL/GenBank/DDBJ whole genome shotgun (WGS) entry which is preliminary data.</text>
</comment>
<dbReference type="OrthoDB" id="6260144at2759"/>
<keyword evidence="3" id="KW-1185">Reference proteome</keyword>
<dbReference type="AlphaFoldDB" id="A0A9J6G4Z5"/>
<dbReference type="EMBL" id="JABSTR010000005">
    <property type="protein sequence ID" value="KAH9369524.1"/>
    <property type="molecule type" value="Genomic_DNA"/>
</dbReference>
<protein>
    <submittedName>
        <fullName evidence="2">Uncharacterized protein</fullName>
    </submittedName>
</protein>
<gene>
    <name evidence="2" type="ORF">HPB48_019685</name>
</gene>
<proteinExistence type="predicted"/>
<feature type="region of interest" description="Disordered" evidence="1">
    <location>
        <begin position="55"/>
        <end position="82"/>
    </location>
</feature>
<evidence type="ECO:0000313" key="3">
    <source>
        <dbReference type="Proteomes" id="UP000821853"/>
    </source>
</evidence>
<organism evidence="2 3">
    <name type="scientific">Haemaphysalis longicornis</name>
    <name type="common">Bush tick</name>
    <dbReference type="NCBI Taxonomy" id="44386"/>
    <lineage>
        <taxon>Eukaryota</taxon>
        <taxon>Metazoa</taxon>
        <taxon>Ecdysozoa</taxon>
        <taxon>Arthropoda</taxon>
        <taxon>Chelicerata</taxon>
        <taxon>Arachnida</taxon>
        <taxon>Acari</taxon>
        <taxon>Parasitiformes</taxon>
        <taxon>Ixodida</taxon>
        <taxon>Ixodoidea</taxon>
        <taxon>Ixodidae</taxon>
        <taxon>Haemaphysalinae</taxon>
        <taxon>Haemaphysalis</taxon>
    </lineage>
</organism>
<evidence type="ECO:0000313" key="2">
    <source>
        <dbReference type="EMBL" id="KAH9369524.1"/>
    </source>
</evidence>
<name>A0A9J6G4Z5_HAELO</name>
<accession>A0A9J6G4Z5</accession>
<evidence type="ECO:0000256" key="1">
    <source>
        <dbReference type="SAM" id="MobiDB-lite"/>
    </source>
</evidence>
<reference evidence="2 3" key="1">
    <citation type="journal article" date="2020" name="Cell">
        <title>Large-Scale Comparative Analyses of Tick Genomes Elucidate Their Genetic Diversity and Vector Capacities.</title>
        <authorList>
            <consortium name="Tick Genome and Microbiome Consortium (TIGMIC)"/>
            <person name="Jia N."/>
            <person name="Wang J."/>
            <person name="Shi W."/>
            <person name="Du L."/>
            <person name="Sun Y."/>
            <person name="Zhan W."/>
            <person name="Jiang J.F."/>
            <person name="Wang Q."/>
            <person name="Zhang B."/>
            <person name="Ji P."/>
            <person name="Bell-Sakyi L."/>
            <person name="Cui X.M."/>
            <person name="Yuan T.T."/>
            <person name="Jiang B.G."/>
            <person name="Yang W.F."/>
            <person name="Lam T.T."/>
            <person name="Chang Q.C."/>
            <person name="Ding S.J."/>
            <person name="Wang X.J."/>
            <person name="Zhu J.G."/>
            <person name="Ruan X.D."/>
            <person name="Zhao L."/>
            <person name="Wei J.T."/>
            <person name="Ye R.Z."/>
            <person name="Que T.C."/>
            <person name="Du C.H."/>
            <person name="Zhou Y.H."/>
            <person name="Cheng J.X."/>
            <person name="Dai P.F."/>
            <person name="Guo W.B."/>
            <person name="Han X.H."/>
            <person name="Huang E.J."/>
            <person name="Li L.F."/>
            <person name="Wei W."/>
            <person name="Gao Y.C."/>
            <person name="Liu J.Z."/>
            <person name="Shao H.Z."/>
            <person name="Wang X."/>
            <person name="Wang C.C."/>
            <person name="Yang T.C."/>
            <person name="Huo Q.B."/>
            <person name="Li W."/>
            <person name="Chen H.Y."/>
            <person name="Chen S.E."/>
            <person name="Zhou L.G."/>
            <person name="Ni X.B."/>
            <person name="Tian J.H."/>
            <person name="Sheng Y."/>
            <person name="Liu T."/>
            <person name="Pan Y.S."/>
            <person name="Xia L.Y."/>
            <person name="Li J."/>
            <person name="Zhao F."/>
            <person name="Cao W.C."/>
        </authorList>
    </citation>
    <scope>NUCLEOTIDE SEQUENCE [LARGE SCALE GENOMIC DNA]</scope>
    <source>
        <strain evidence="2">HaeL-2018</strain>
    </source>
</reference>
<dbReference type="Proteomes" id="UP000821853">
    <property type="component" value="Chromosome 3"/>
</dbReference>